<evidence type="ECO:0000259" key="5">
    <source>
        <dbReference type="Pfam" id="PF04055"/>
    </source>
</evidence>
<accession>A0A4R7KP32</accession>
<dbReference type="InterPro" id="IPR007197">
    <property type="entry name" value="rSAM"/>
</dbReference>
<dbReference type="OrthoDB" id="9810775at2"/>
<evidence type="ECO:0000256" key="3">
    <source>
        <dbReference type="ARBA" id="ARBA00023004"/>
    </source>
</evidence>
<organism evidence="6 7">
    <name type="scientific">Fonticella tunisiensis</name>
    <dbReference type="NCBI Taxonomy" id="1096341"/>
    <lineage>
        <taxon>Bacteria</taxon>
        <taxon>Bacillati</taxon>
        <taxon>Bacillota</taxon>
        <taxon>Clostridia</taxon>
        <taxon>Eubacteriales</taxon>
        <taxon>Clostridiaceae</taxon>
        <taxon>Fonticella</taxon>
    </lineage>
</organism>
<dbReference type="InterPro" id="IPR050377">
    <property type="entry name" value="Radical_SAM_PqqE_MftC-like"/>
</dbReference>
<dbReference type="PANTHER" id="PTHR11228">
    <property type="entry name" value="RADICAL SAM DOMAIN PROTEIN"/>
    <property type="match status" value="1"/>
</dbReference>
<keyword evidence="4" id="KW-0411">Iron-sulfur</keyword>
<dbReference type="GO" id="GO:0046872">
    <property type="term" value="F:metal ion binding"/>
    <property type="evidence" value="ECO:0007669"/>
    <property type="project" value="UniProtKB-KW"/>
</dbReference>
<evidence type="ECO:0000313" key="6">
    <source>
        <dbReference type="EMBL" id="TDT58452.1"/>
    </source>
</evidence>
<dbReference type="GO" id="GO:0003824">
    <property type="term" value="F:catalytic activity"/>
    <property type="evidence" value="ECO:0007669"/>
    <property type="project" value="InterPro"/>
</dbReference>
<dbReference type="SFLD" id="SFLDS00029">
    <property type="entry name" value="Radical_SAM"/>
    <property type="match status" value="1"/>
</dbReference>
<evidence type="ECO:0000256" key="1">
    <source>
        <dbReference type="ARBA" id="ARBA00022691"/>
    </source>
</evidence>
<dbReference type="InterPro" id="IPR013785">
    <property type="entry name" value="Aldolase_TIM"/>
</dbReference>
<sequence length="208" mass="24290">MKGVRVVVTYNCNIMCSHCKYGCSPLKKGIMSPNEFEERVVDEYNRGFEDYIMIEGGEPFLHSGTVFKYMKKILHLNTKKYIVTNGFWGGLEPYTDILQDFKRNGLSGIVIEYDYFHSLFINMNTIKEAIIRARIADLDVKLKAVFVTGNIKDKSDIKTFEYIKKLKNEFNGIEIVFDEAHGRDREEYILPSRRNIIEKERVVLYKSK</sequence>
<dbReference type="Pfam" id="PF04055">
    <property type="entry name" value="Radical_SAM"/>
    <property type="match status" value="1"/>
</dbReference>
<evidence type="ECO:0000256" key="4">
    <source>
        <dbReference type="ARBA" id="ARBA00023014"/>
    </source>
</evidence>
<dbReference type="CDD" id="cd01335">
    <property type="entry name" value="Radical_SAM"/>
    <property type="match status" value="1"/>
</dbReference>
<dbReference type="SFLD" id="SFLDG01067">
    <property type="entry name" value="SPASM/twitch_domain_containing"/>
    <property type="match status" value="1"/>
</dbReference>
<dbReference type="Gene3D" id="3.20.20.70">
    <property type="entry name" value="Aldolase class I"/>
    <property type="match status" value="1"/>
</dbReference>
<keyword evidence="3" id="KW-0408">Iron</keyword>
<keyword evidence="7" id="KW-1185">Reference proteome</keyword>
<dbReference type="SUPFAM" id="SSF102114">
    <property type="entry name" value="Radical SAM enzymes"/>
    <property type="match status" value="1"/>
</dbReference>
<evidence type="ECO:0000256" key="2">
    <source>
        <dbReference type="ARBA" id="ARBA00022723"/>
    </source>
</evidence>
<evidence type="ECO:0000313" key="7">
    <source>
        <dbReference type="Proteomes" id="UP000295325"/>
    </source>
</evidence>
<protein>
    <submittedName>
        <fullName evidence="6">4Fe-4S single cluster protein</fullName>
    </submittedName>
</protein>
<keyword evidence="1" id="KW-0949">S-adenosyl-L-methionine</keyword>
<dbReference type="AlphaFoldDB" id="A0A4R7KP32"/>
<dbReference type="InterPro" id="IPR058240">
    <property type="entry name" value="rSAM_sf"/>
</dbReference>
<proteinExistence type="predicted"/>
<keyword evidence="2" id="KW-0479">Metal-binding</keyword>
<dbReference type="PANTHER" id="PTHR11228:SF34">
    <property type="entry name" value="TUNGSTEN-CONTAINING ALDEHYDE FERREDOXIN OXIDOREDUCTASE COFACTOR MODIFYING PROTEIN"/>
    <property type="match status" value="1"/>
</dbReference>
<reference evidence="6 7" key="1">
    <citation type="submission" date="2019-03" db="EMBL/GenBank/DDBJ databases">
        <title>Genomic Encyclopedia of Type Strains, Phase IV (KMG-IV): sequencing the most valuable type-strain genomes for metagenomic binning, comparative biology and taxonomic classification.</title>
        <authorList>
            <person name="Goeker M."/>
        </authorList>
    </citation>
    <scope>NUCLEOTIDE SEQUENCE [LARGE SCALE GENOMIC DNA]</scope>
    <source>
        <strain evidence="6 7">DSM 24455</strain>
    </source>
</reference>
<feature type="domain" description="Radical SAM core" evidence="5">
    <location>
        <begin position="6"/>
        <end position="118"/>
    </location>
</feature>
<gene>
    <name evidence="6" type="ORF">EDD71_111100</name>
</gene>
<comment type="caution">
    <text evidence="6">The sequence shown here is derived from an EMBL/GenBank/DDBJ whole genome shotgun (WGS) entry which is preliminary data.</text>
</comment>
<dbReference type="GO" id="GO:0051536">
    <property type="term" value="F:iron-sulfur cluster binding"/>
    <property type="evidence" value="ECO:0007669"/>
    <property type="project" value="UniProtKB-KW"/>
</dbReference>
<dbReference type="Proteomes" id="UP000295325">
    <property type="component" value="Unassembled WGS sequence"/>
</dbReference>
<name>A0A4R7KP32_9CLOT</name>
<dbReference type="RefSeq" id="WP_133628250.1">
    <property type="nucleotide sequence ID" value="NZ_SOAZ01000011.1"/>
</dbReference>
<dbReference type="EMBL" id="SOAZ01000011">
    <property type="protein sequence ID" value="TDT58452.1"/>
    <property type="molecule type" value="Genomic_DNA"/>
</dbReference>